<dbReference type="EMBL" id="MPBG01000002">
    <property type="protein sequence ID" value="RMI88953.1"/>
    <property type="molecule type" value="Genomic_DNA"/>
</dbReference>
<keyword evidence="1" id="KW-1133">Transmembrane helix</keyword>
<feature type="transmembrane region" description="Helical" evidence="1">
    <location>
        <begin position="73"/>
        <end position="92"/>
    </location>
</feature>
<evidence type="ECO:0000313" key="3">
    <source>
        <dbReference type="EMBL" id="RMI88960.1"/>
    </source>
</evidence>
<keyword evidence="1" id="KW-0472">Membrane</keyword>
<keyword evidence="1" id="KW-0812">Transmembrane</keyword>
<sequence length="235" mass="27685">MQNFSNPNLPPKKEKSYFVTLFWITFVLSFISRISIYLSIIYFLLFFFNEYKIFEKTGKIAHHLYNQNHKCFLNKWFISISLKLGFIIFIFLKNFNSQIIGLLVILGIISYIISFFIDIINKGSMYQFLDKLEKDQQVIPNNFYSRFIWTLVLGFVSFLVIIFPLFSLISKLQIDLKIIDKTNLDISKIQDILSYAGLNILLGVFLASILFFIAYILNLINLYKVCYKMDNLEIS</sequence>
<feature type="transmembrane region" description="Helical" evidence="1">
    <location>
        <begin position="21"/>
        <end position="48"/>
    </location>
</feature>
<feature type="transmembrane region" description="Helical" evidence="1">
    <location>
        <begin position="147"/>
        <end position="172"/>
    </location>
</feature>
<evidence type="ECO:0000256" key="1">
    <source>
        <dbReference type="SAM" id="Phobius"/>
    </source>
</evidence>
<keyword evidence="4" id="KW-1185">Reference proteome</keyword>
<dbReference type="EMBL" id="MPBG01000002">
    <property type="protein sequence ID" value="RMI88960.1"/>
    <property type="molecule type" value="Genomic_DNA"/>
</dbReference>
<feature type="transmembrane region" description="Helical" evidence="1">
    <location>
        <begin position="99"/>
        <end position="120"/>
    </location>
</feature>
<dbReference type="Proteomes" id="UP000283896">
    <property type="component" value="Unassembled WGS sequence"/>
</dbReference>
<comment type="caution">
    <text evidence="3">The sequence shown here is derived from an EMBL/GenBank/DDBJ whole genome shotgun (WGS) entry which is preliminary data.</text>
</comment>
<feature type="transmembrane region" description="Helical" evidence="1">
    <location>
        <begin position="192"/>
        <end position="217"/>
    </location>
</feature>
<evidence type="ECO:0000313" key="2">
    <source>
        <dbReference type="EMBL" id="RMI88953.1"/>
    </source>
</evidence>
<organism evidence="3 4">
    <name type="scientific">Candidatus Phytoplasma solani</name>
    <dbReference type="NCBI Taxonomy" id="69896"/>
    <lineage>
        <taxon>Bacteria</taxon>
        <taxon>Bacillati</taxon>
        <taxon>Mycoplasmatota</taxon>
        <taxon>Mollicutes</taxon>
        <taxon>Acholeplasmatales</taxon>
        <taxon>Acholeplasmataceae</taxon>
        <taxon>Candidatus Phytoplasma</taxon>
        <taxon>16SrXII (Stolbur group)</taxon>
    </lineage>
</organism>
<name>A0A421NYF3_9MOLU</name>
<reference evidence="4" key="1">
    <citation type="submission" date="2016-11" db="EMBL/GenBank/DDBJ databases">
        <title>Genome sequence of Candidatus Phytoplasma solani strain SA-1.</title>
        <authorList>
            <person name="Haryono M."/>
            <person name="Samarzija I."/>
            <person name="Seruga Music M."/>
            <person name="Hogenhout S."/>
            <person name="Kuo C.-H."/>
        </authorList>
    </citation>
    <scope>NUCLEOTIDE SEQUENCE [LARGE SCALE GENOMIC DNA]</scope>
    <source>
        <strain evidence="4">SA-1</strain>
    </source>
</reference>
<dbReference type="AlphaFoldDB" id="A0A421NYF3"/>
<gene>
    <name evidence="2" type="ORF">PSSA1_v1c1580</name>
    <name evidence="3" type="ORF">PSSA1_v1c1650</name>
</gene>
<evidence type="ECO:0000313" key="4">
    <source>
        <dbReference type="Proteomes" id="UP000283896"/>
    </source>
</evidence>
<protein>
    <submittedName>
        <fullName evidence="3">Uncharacterized protein</fullName>
    </submittedName>
</protein>
<reference evidence="3" key="2">
    <citation type="journal article" date="2019" name="Syst. Appl. Microbiol.">
        <title>The genome of 'Candidatus Phytoplasma solani' strain SA-1 is highly dynamic and prone to adopting foreign sequences.</title>
        <authorList>
            <person name="Music M.S."/>
            <person name="Samarzija I."/>
            <person name="Hogenhout S.A."/>
            <person name="Haryono M."/>
            <person name="Cho S.T."/>
            <person name="Kuo C.H."/>
        </authorList>
    </citation>
    <scope>NUCLEOTIDE SEQUENCE</scope>
    <source>
        <strain evidence="3">SA-1</strain>
    </source>
</reference>
<accession>A0A421NYF3</accession>
<proteinExistence type="predicted"/>